<protein>
    <recommendedName>
        <fullName evidence="8">MAPEG family protein</fullName>
    </recommendedName>
</protein>
<dbReference type="Gene3D" id="1.20.120.550">
    <property type="entry name" value="Membrane associated eicosanoid/glutathione metabolism-like domain"/>
    <property type="match status" value="1"/>
</dbReference>
<keyword evidence="2 5" id="KW-0812">Transmembrane</keyword>
<comment type="subcellular location">
    <subcellularLocation>
        <location evidence="1">Membrane</location>
    </subcellularLocation>
</comment>
<dbReference type="Proteomes" id="UP000297475">
    <property type="component" value="Unassembled WGS sequence"/>
</dbReference>
<accession>A0A4Z0W984</accession>
<sequence>MLSPLLAMVAFTFLLLIFGFIMRYRAVSCGEVSMGYFRLVSGDAPRYLQQATRHYSNLFEMPVLFYVVALIYLLHPIEAAWVAPLGWIYVIFRILHAAIHLTYNNVIHRMLVFQLSNLALIALWVGVAFKF</sequence>
<proteinExistence type="predicted"/>
<dbReference type="GO" id="GO:0016020">
    <property type="term" value="C:membrane"/>
    <property type="evidence" value="ECO:0007669"/>
    <property type="project" value="UniProtKB-SubCell"/>
</dbReference>
<dbReference type="Pfam" id="PF01124">
    <property type="entry name" value="MAPEG"/>
    <property type="match status" value="1"/>
</dbReference>
<evidence type="ECO:0000313" key="6">
    <source>
        <dbReference type="EMBL" id="TGG94147.1"/>
    </source>
</evidence>
<evidence type="ECO:0000256" key="4">
    <source>
        <dbReference type="ARBA" id="ARBA00023136"/>
    </source>
</evidence>
<organism evidence="6 7">
    <name type="scientific">Natronospirillum operosum</name>
    <dbReference type="NCBI Taxonomy" id="2759953"/>
    <lineage>
        <taxon>Bacteria</taxon>
        <taxon>Pseudomonadati</taxon>
        <taxon>Pseudomonadota</taxon>
        <taxon>Gammaproteobacteria</taxon>
        <taxon>Oceanospirillales</taxon>
        <taxon>Natronospirillaceae</taxon>
        <taxon>Natronospirillum</taxon>
    </lineage>
</organism>
<keyword evidence="3 5" id="KW-1133">Transmembrane helix</keyword>
<reference evidence="6 7" key="1">
    <citation type="submission" date="2019-04" db="EMBL/GenBank/DDBJ databases">
        <title>Natronospirillum operosus gen. nov., sp. nov., a haloalkaliphilic satellite isolated from decaying biomass of laboratory culture of cyanobacterium Geitlerinema sp. and proposal of Natronospirillaceae fam. nov. and Saccharospirillaceae fam. nov.</title>
        <authorList>
            <person name="Kevbrin V."/>
            <person name="Boltyanskaya Y."/>
            <person name="Koziaeva V."/>
            <person name="Grouzdev D.S."/>
            <person name="Park M."/>
            <person name="Cho J."/>
        </authorList>
    </citation>
    <scope>NUCLEOTIDE SEQUENCE [LARGE SCALE GENOMIC DNA]</scope>
    <source>
        <strain evidence="6 7">G-116</strain>
    </source>
</reference>
<dbReference type="RefSeq" id="WP_135482715.1">
    <property type="nucleotide sequence ID" value="NZ_SRMF01000002.1"/>
</dbReference>
<dbReference type="EMBL" id="SRMF01000002">
    <property type="protein sequence ID" value="TGG94147.1"/>
    <property type="molecule type" value="Genomic_DNA"/>
</dbReference>
<evidence type="ECO:0008006" key="8">
    <source>
        <dbReference type="Google" id="ProtNLM"/>
    </source>
</evidence>
<feature type="transmembrane region" description="Helical" evidence="5">
    <location>
        <begin position="6"/>
        <end position="24"/>
    </location>
</feature>
<dbReference type="AlphaFoldDB" id="A0A4Z0W984"/>
<evidence type="ECO:0000256" key="3">
    <source>
        <dbReference type="ARBA" id="ARBA00022989"/>
    </source>
</evidence>
<evidence type="ECO:0000256" key="1">
    <source>
        <dbReference type="ARBA" id="ARBA00004370"/>
    </source>
</evidence>
<feature type="transmembrane region" description="Helical" evidence="5">
    <location>
        <begin position="55"/>
        <end position="74"/>
    </location>
</feature>
<feature type="transmembrane region" description="Helical" evidence="5">
    <location>
        <begin position="80"/>
        <end position="99"/>
    </location>
</feature>
<feature type="transmembrane region" description="Helical" evidence="5">
    <location>
        <begin position="111"/>
        <end position="129"/>
    </location>
</feature>
<dbReference type="OrthoDB" id="5573101at2"/>
<gene>
    <name evidence="6" type="ORF">E4656_08220</name>
</gene>
<keyword evidence="7" id="KW-1185">Reference proteome</keyword>
<dbReference type="InterPro" id="IPR001129">
    <property type="entry name" value="Membr-assoc_MAPEG"/>
</dbReference>
<dbReference type="InterPro" id="IPR023352">
    <property type="entry name" value="MAPEG-like_dom_sf"/>
</dbReference>
<keyword evidence="4 5" id="KW-0472">Membrane</keyword>
<evidence type="ECO:0000256" key="2">
    <source>
        <dbReference type="ARBA" id="ARBA00022692"/>
    </source>
</evidence>
<dbReference type="SUPFAM" id="SSF161084">
    <property type="entry name" value="MAPEG domain-like"/>
    <property type="match status" value="1"/>
</dbReference>
<evidence type="ECO:0000256" key="5">
    <source>
        <dbReference type="SAM" id="Phobius"/>
    </source>
</evidence>
<name>A0A4Z0W984_9GAMM</name>
<comment type="caution">
    <text evidence="6">The sequence shown here is derived from an EMBL/GenBank/DDBJ whole genome shotgun (WGS) entry which is preliminary data.</text>
</comment>
<evidence type="ECO:0000313" key="7">
    <source>
        <dbReference type="Proteomes" id="UP000297475"/>
    </source>
</evidence>